<dbReference type="Proteomes" id="UP000298654">
    <property type="component" value="Chromosome"/>
</dbReference>
<dbReference type="GO" id="GO:0006564">
    <property type="term" value="P:L-serine biosynthetic process"/>
    <property type="evidence" value="ECO:0007669"/>
    <property type="project" value="UniProtKB-UniRule"/>
</dbReference>
<comment type="cofactor">
    <cofactor evidence="12">
        <name>pyridoxal 5'-phosphate</name>
        <dbReference type="ChEBI" id="CHEBI:597326"/>
    </cofactor>
    <text evidence="12">Binds 1 pyridoxal phosphate per subunit.</text>
</comment>
<dbReference type="GO" id="GO:0008615">
    <property type="term" value="P:pyridoxine biosynthetic process"/>
    <property type="evidence" value="ECO:0007669"/>
    <property type="project" value="UniProtKB-UniRule"/>
</dbReference>
<evidence type="ECO:0000256" key="6">
    <source>
        <dbReference type="ARBA" id="ARBA00022679"/>
    </source>
</evidence>
<dbReference type="PROSITE" id="PS00595">
    <property type="entry name" value="AA_TRANSFER_CLASS_5"/>
    <property type="match status" value="1"/>
</dbReference>
<reference evidence="15 16" key="2">
    <citation type="submission" date="2019-05" db="EMBL/GenBank/DDBJ databases">
        <title>Genome evolution of the obligate endosymbiont Buchnera aphidicola.</title>
        <authorList>
            <person name="Moran N.A."/>
        </authorList>
    </citation>
    <scope>NUCLEOTIDE SEQUENCE [LARGE SCALE GENOMIC DNA]</scope>
    <source>
        <strain evidence="15 16">Aar</strain>
    </source>
</reference>
<evidence type="ECO:0000256" key="8">
    <source>
        <dbReference type="ARBA" id="ARBA00023096"/>
    </source>
</evidence>
<dbReference type="InterPro" id="IPR000192">
    <property type="entry name" value="Aminotrans_V_dom"/>
</dbReference>
<evidence type="ECO:0000256" key="9">
    <source>
        <dbReference type="ARBA" id="ARBA00023299"/>
    </source>
</evidence>
<dbReference type="GO" id="GO:0004648">
    <property type="term" value="F:O-phospho-L-serine:2-oxoglutarate aminotransferase activity"/>
    <property type="evidence" value="ECO:0007669"/>
    <property type="project" value="UniProtKB-UniRule"/>
</dbReference>
<dbReference type="FunFam" id="3.40.640.10:FF:000010">
    <property type="entry name" value="Phosphoserine aminotransferase"/>
    <property type="match status" value="1"/>
</dbReference>
<name>A0A4D6XKV1_9GAMM</name>
<keyword evidence="5 12" id="KW-0028">Amino-acid biosynthesis</keyword>
<dbReference type="PANTHER" id="PTHR43247:SF1">
    <property type="entry name" value="PHOSPHOSERINE AMINOTRANSFERASE"/>
    <property type="match status" value="1"/>
</dbReference>
<dbReference type="InterPro" id="IPR015424">
    <property type="entry name" value="PyrdxlP-dep_Trfase"/>
</dbReference>
<comment type="pathway">
    <text evidence="2 12 13">Amino-acid biosynthesis; L-serine biosynthesis; L-serine from 3-phospho-D-glycerate: step 2/3.</text>
</comment>
<evidence type="ECO:0000256" key="7">
    <source>
        <dbReference type="ARBA" id="ARBA00022898"/>
    </source>
</evidence>
<feature type="domain" description="Aminotransferase class V" evidence="14">
    <location>
        <begin position="4"/>
        <end position="351"/>
    </location>
</feature>
<dbReference type="HAMAP" id="MF_00160">
    <property type="entry name" value="SerC_aminotrans_5"/>
    <property type="match status" value="1"/>
</dbReference>
<evidence type="ECO:0000256" key="5">
    <source>
        <dbReference type="ARBA" id="ARBA00022605"/>
    </source>
</evidence>
<dbReference type="Pfam" id="PF00266">
    <property type="entry name" value="Aminotran_5"/>
    <property type="match status" value="1"/>
</dbReference>
<evidence type="ECO:0000256" key="13">
    <source>
        <dbReference type="RuleBase" id="RU004505"/>
    </source>
</evidence>
<comment type="caution">
    <text evidence="12">Lacks conserved residue(s) required for the propagation of feature annotation.</text>
</comment>
<dbReference type="RefSeq" id="WP_158364446.1">
    <property type="nucleotide sequence ID" value="NZ_CP034900.1"/>
</dbReference>
<feature type="binding site" evidence="12">
    <location>
        <position position="104"/>
    </location>
    <ligand>
        <name>pyridoxal 5'-phosphate</name>
        <dbReference type="ChEBI" id="CHEBI:597326"/>
    </ligand>
</feature>
<keyword evidence="4 12" id="KW-0032">Aminotransferase</keyword>
<feature type="binding site" evidence="12">
    <location>
        <begin position="240"/>
        <end position="241"/>
    </location>
    <ligand>
        <name>pyridoxal 5'-phosphate</name>
        <dbReference type="ChEBI" id="CHEBI:597326"/>
    </ligand>
</feature>
<dbReference type="Gene3D" id="3.40.640.10">
    <property type="entry name" value="Type I PLP-dependent aspartate aminotransferase-like (Major domain)"/>
    <property type="match status" value="1"/>
</dbReference>
<dbReference type="InterPro" id="IPR022278">
    <property type="entry name" value="Pser_aminoTfrase"/>
</dbReference>
<dbReference type="UniPathway" id="UPA00135">
    <property type="reaction ID" value="UER00197"/>
</dbReference>
<keyword evidence="9 12" id="KW-0718">Serine biosynthesis</keyword>
<dbReference type="NCBIfam" id="NF003764">
    <property type="entry name" value="PRK05355.1"/>
    <property type="match status" value="1"/>
</dbReference>
<protein>
    <recommendedName>
        <fullName evidence="12">Phosphoserine aminotransferase</fullName>
        <ecNumber evidence="12">2.6.1.52</ecNumber>
    </recommendedName>
    <alternativeName>
        <fullName evidence="12">Phosphohydroxythreonine aminotransferase</fullName>
        <shortName evidence="12">PSAT</shortName>
    </alternativeName>
</protein>
<evidence type="ECO:0000313" key="16">
    <source>
        <dbReference type="Proteomes" id="UP000298654"/>
    </source>
</evidence>
<sequence length="363" mass="41277">MNMVYNFSAGPAMIPIDVLDQAQKELKNWNQLGSSIMEISHRSEEFIQVALEAEKDLRDLLKIPDSFKVLFCQGGARGQFSAVPMNLLNHSFSKTADYINTGYWSNCALIEAKKYCIPSSIHIKKTTNEIISLLPISQWNINKNSAYIHYCPNETIEGLSIYEEPSFDNKIIIGDFSSFILSRSININNYDLIYAGAQKNIGPAGITIIIIRDKLIKCSSNISPSILDYQKISQHNSMFNTPPTFAWYLSGLVFKWLKKQGGLKKIQILNTKKSNLLYQKIDDSEFYINRIDKKNRSQMNVVFHLINPKLNNIFLKEAHDLGLTSLKGHCIIGGMRASLYNAMPLEGVKSLVRFMSYFENRYG</sequence>
<dbReference type="SUPFAM" id="SSF53383">
    <property type="entry name" value="PLP-dependent transferases"/>
    <property type="match status" value="1"/>
</dbReference>
<comment type="function">
    <text evidence="12">Catalyzes the reversible conversion of 3-phosphohydroxypyruvate to phosphoserine and of 3-hydroxy-2-oxo-4-phosphonooxybutanoate to phosphohydroxythreonine.</text>
</comment>
<dbReference type="AlphaFoldDB" id="A0A4D6XKV1"/>
<dbReference type="InterPro" id="IPR020578">
    <property type="entry name" value="Aminotrans_V_PyrdxlP_BS"/>
</dbReference>
<dbReference type="EC" id="2.6.1.52" evidence="12"/>
<evidence type="ECO:0000313" key="15">
    <source>
        <dbReference type="EMBL" id="QCI15987.1"/>
    </source>
</evidence>
<keyword evidence="12" id="KW-0963">Cytoplasm</keyword>
<keyword evidence="6 12" id="KW-0808">Transferase</keyword>
<feature type="binding site" evidence="12">
    <location>
        <position position="198"/>
    </location>
    <ligand>
        <name>pyridoxal 5'-phosphate</name>
        <dbReference type="ChEBI" id="CHEBI:597326"/>
    </ligand>
</feature>
<comment type="catalytic activity">
    <reaction evidence="11 12 13">
        <text>O-phospho-L-serine + 2-oxoglutarate = 3-phosphooxypyruvate + L-glutamate</text>
        <dbReference type="Rhea" id="RHEA:14329"/>
        <dbReference type="ChEBI" id="CHEBI:16810"/>
        <dbReference type="ChEBI" id="CHEBI:18110"/>
        <dbReference type="ChEBI" id="CHEBI:29985"/>
        <dbReference type="ChEBI" id="CHEBI:57524"/>
        <dbReference type="EC" id="2.6.1.52"/>
    </reaction>
</comment>
<evidence type="ECO:0000256" key="2">
    <source>
        <dbReference type="ARBA" id="ARBA00005099"/>
    </source>
</evidence>
<dbReference type="EMBL" id="CP034900">
    <property type="protein sequence ID" value="QCI15987.1"/>
    <property type="molecule type" value="Genomic_DNA"/>
</dbReference>
<dbReference type="GO" id="GO:0005737">
    <property type="term" value="C:cytoplasm"/>
    <property type="evidence" value="ECO:0007669"/>
    <property type="project" value="UniProtKB-SubCell"/>
</dbReference>
<comment type="pathway">
    <text evidence="1 12">Cofactor biosynthesis; pyridoxine 5'-phosphate biosynthesis; pyridoxine 5'-phosphate from D-erythrose 4-phosphate: step 3/5.</text>
</comment>
<dbReference type="UniPathway" id="UPA00244">
    <property type="reaction ID" value="UER00311"/>
</dbReference>
<dbReference type="PIRSF" id="PIRSF000525">
    <property type="entry name" value="SerC"/>
    <property type="match status" value="1"/>
</dbReference>
<comment type="similarity">
    <text evidence="3 12">Belongs to the class-V pyridoxal-phosphate-dependent aminotransferase family. SerC subfamily.</text>
</comment>
<evidence type="ECO:0000256" key="4">
    <source>
        <dbReference type="ARBA" id="ARBA00022576"/>
    </source>
</evidence>
<comment type="subunit">
    <text evidence="12">Homodimer.</text>
</comment>
<organism evidence="15 16">
    <name type="scientific">Buchnera aphidicola</name>
    <name type="common">Artemisaphis artemisicola</name>
    <dbReference type="NCBI Taxonomy" id="1241836"/>
    <lineage>
        <taxon>Bacteria</taxon>
        <taxon>Pseudomonadati</taxon>
        <taxon>Pseudomonadota</taxon>
        <taxon>Gammaproteobacteria</taxon>
        <taxon>Enterobacterales</taxon>
        <taxon>Erwiniaceae</taxon>
        <taxon>Buchnera</taxon>
    </lineage>
</organism>
<feature type="modified residue" description="N6-(pyridoxal phosphate)lysine" evidence="12">
    <location>
        <position position="199"/>
    </location>
</feature>
<gene>
    <name evidence="12 15" type="primary">serC</name>
    <name evidence="15" type="ORF">D9V59_01565</name>
</gene>
<feature type="binding site" evidence="12">
    <location>
        <position position="175"/>
    </location>
    <ligand>
        <name>pyridoxal 5'-phosphate</name>
        <dbReference type="ChEBI" id="CHEBI:597326"/>
    </ligand>
</feature>
<dbReference type="GO" id="GO:0030170">
    <property type="term" value="F:pyridoxal phosphate binding"/>
    <property type="evidence" value="ECO:0007669"/>
    <property type="project" value="UniProtKB-UniRule"/>
</dbReference>
<reference evidence="15 16" key="1">
    <citation type="submission" date="2018-12" db="EMBL/GenBank/DDBJ databases">
        <authorList>
            <person name="Chong R.A."/>
        </authorList>
    </citation>
    <scope>NUCLEOTIDE SEQUENCE [LARGE SCALE GENOMIC DNA]</scope>
    <source>
        <strain evidence="15 16">Aar</strain>
    </source>
</reference>
<evidence type="ECO:0000256" key="10">
    <source>
        <dbReference type="ARBA" id="ARBA00047630"/>
    </source>
</evidence>
<keyword evidence="8 12" id="KW-0664">Pyridoxine biosynthesis</keyword>
<accession>A0A4D6XKV1</accession>
<dbReference type="NCBIfam" id="TIGR01364">
    <property type="entry name" value="serC_1"/>
    <property type="match status" value="1"/>
</dbReference>
<feature type="binding site" evidence="12">
    <location>
        <position position="155"/>
    </location>
    <ligand>
        <name>pyridoxal 5'-phosphate</name>
        <dbReference type="ChEBI" id="CHEBI:597326"/>
    </ligand>
</feature>
<dbReference type="InterPro" id="IPR015421">
    <property type="entry name" value="PyrdxlP-dep_Trfase_major"/>
</dbReference>
<comment type="catalytic activity">
    <reaction evidence="10 12">
        <text>4-(phosphooxy)-L-threonine + 2-oxoglutarate = (R)-3-hydroxy-2-oxo-4-phosphooxybutanoate + L-glutamate</text>
        <dbReference type="Rhea" id="RHEA:16573"/>
        <dbReference type="ChEBI" id="CHEBI:16810"/>
        <dbReference type="ChEBI" id="CHEBI:29985"/>
        <dbReference type="ChEBI" id="CHEBI:58452"/>
        <dbReference type="ChEBI" id="CHEBI:58538"/>
        <dbReference type="EC" id="2.6.1.52"/>
    </reaction>
</comment>
<keyword evidence="7 12" id="KW-0663">Pyridoxal phosphate</keyword>
<proteinExistence type="inferred from homology"/>
<dbReference type="FunFam" id="3.90.1150.10:FF:000006">
    <property type="entry name" value="Phosphoserine aminotransferase"/>
    <property type="match status" value="1"/>
</dbReference>
<feature type="binding site" evidence="12">
    <location>
        <begin position="76"/>
        <end position="77"/>
    </location>
    <ligand>
        <name>pyridoxal 5'-phosphate</name>
        <dbReference type="ChEBI" id="CHEBI:597326"/>
    </ligand>
</feature>
<comment type="subcellular location">
    <subcellularLocation>
        <location evidence="12">Cytoplasm</location>
    </subcellularLocation>
</comment>
<evidence type="ECO:0000259" key="14">
    <source>
        <dbReference type="Pfam" id="PF00266"/>
    </source>
</evidence>
<evidence type="ECO:0000256" key="11">
    <source>
        <dbReference type="ARBA" id="ARBA00049007"/>
    </source>
</evidence>
<feature type="binding site" evidence="12">
    <location>
        <position position="42"/>
    </location>
    <ligand>
        <name>L-glutamate</name>
        <dbReference type="ChEBI" id="CHEBI:29985"/>
    </ligand>
</feature>
<dbReference type="PANTHER" id="PTHR43247">
    <property type="entry name" value="PHOSPHOSERINE AMINOTRANSFERASE"/>
    <property type="match status" value="1"/>
</dbReference>
<evidence type="ECO:0000256" key="1">
    <source>
        <dbReference type="ARBA" id="ARBA00004915"/>
    </source>
</evidence>
<dbReference type="OrthoDB" id="9809412at2"/>
<dbReference type="Gene3D" id="3.90.1150.10">
    <property type="entry name" value="Aspartate Aminotransferase, domain 1"/>
    <property type="match status" value="1"/>
</dbReference>
<evidence type="ECO:0000256" key="12">
    <source>
        <dbReference type="HAMAP-Rule" id="MF_00160"/>
    </source>
</evidence>
<dbReference type="InterPro" id="IPR015422">
    <property type="entry name" value="PyrdxlP-dep_Trfase_small"/>
</dbReference>
<evidence type="ECO:0000256" key="3">
    <source>
        <dbReference type="ARBA" id="ARBA00006904"/>
    </source>
</evidence>